<comment type="caution">
    <text evidence="1">The sequence shown here is derived from an EMBL/GenBank/DDBJ whole genome shotgun (WGS) entry which is preliminary data.</text>
</comment>
<evidence type="ECO:0000313" key="1">
    <source>
        <dbReference type="EMBL" id="KAI3729444.1"/>
    </source>
</evidence>
<dbReference type="Proteomes" id="UP001055879">
    <property type="component" value="Linkage Group LG05"/>
</dbReference>
<reference evidence="2" key="1">
    <citation type="journal article" date="2022" name="Mol. Ecol. Resour.">
        <title>The genomes of chicory, endive, great burdock and yacon provide insights into Asteraceae palaeo-polyploidization history and plant inulin production.</title>
        <authorList>
            <person name="Fan W."/>
            <person name="Wang S."/>
            <person name="Wang H."/>
            <person name="Wang A."/>
            <person name="Jiang F."/>
            <person name="Liu H."/>
            <person name="Zhao H."/>
            <person name="Xu D."/>
            <person name="Zhang Y."/>
        </authorList>
    </citation>
    <scope>NUCLEOTIDE SEQUENCE [LARGE SCALE GENOMIC DNA]</scope>
    <source>
        <strain evidence="2">cv. Niubang</strain>
    </source>
</reference>
<name>A0ACB9C5F1_ARCLA</name>
<proteinExistence type="predicted"/>
<keyword evidence="2" id="KW-1185">Reference proteome</keyword>
<organism evidence="1 2">
    <name type="scientific">Arctium lappa</name>
    <name type="common">Greater burdock</name>
    <name type="synonym">Lappa major</name>
    <dbReference type="NCBI Taxonomy" id="4217"/>
    <lineage>
        <taxon>Eukaryota</taxon>
        <taxon>Viridiplantae</taxon>
        <taxon>Streptophyta</taxon>
        <taxon>Embryophyta</taxon>
        <taxon>Tracheophyta</taxon>
        <taxon>Spermatophyta</taxon>
        <taxon>Magnoliopsida</taxon>
        <taxon>eudicotyledons</taxon>
        <taxon>Gunneridae</taxon>
        <taxon>Pentapetalae</taxon>
        <taxon>asterids</taxon>
        <taxon>campanulids</taxon>
        <taxon>Asterales</taxon>
        <taxon>Asteraceae</taxon>
        <taxon>Carduoideae</taxon>
        <taxon>Cardueae</taxon>
        <taxon>Arctiinae</taxon>
        <taxon>Arctium</taxon>
    </lineage>
</organism>
<accession>A0ACB9C5F1</accession>
<reference evidence="1 2" key="2">
    <citation type="journal article" date="2022" name="Mol. Ecol. Resour.">
        <title>The genomes of chicory, endive, great burdock and yacon provide insights into Asteraceae paleo-polyploidization history and plant inulin production.</title>
        <authorList>
            <person name="Fan W."/>
            <person name="Wang S."/>
            <person name="Wang H."/>
            <person name="Wang A."/>
            <person name="Jiang F."/>
            <person name="Liu H."/>
            <person name="Zhao H."/>
            <person name="Xu D."/>
            <person name="Zhang Y."/>
        </authorList>
    </citation>
    <scope>NUCLEOTIDE SEQUENCE [LARGE SCALE GENOMIC DNA]</scope>
    <source>
        <strain evidence="2">cv. Niubang</strain>
    </source>
</reference>
<dbReference type="EMBL" id="CM042051">
    <property type="protein sequence ID" value="KAI3729444.1"/>
    <property type="molecule type" value="Genomic_DNA"/>
</dbReference>
<protein>
    <submittedName>
        <fullName evidence="1">Uncharacterized protein</fullName>
    </submittedName>
</protein>
<evidence type="ECO:0000313" key="2">
    <source>
        <dbReference type="Proteomes" id="UP001055879"/>
    </source>
</evidence>
<gene>
    <name evidence="1" type="ORF">L6452_18102</name>
</gene>
<sequence>MPQPDMANPESSSNNSSIAVIEDRSHSYFLHYSDSPGMILVSQPLEGDNYSTWSRSMMISLFVKNKTRFIDGYLAKPVSDLVLQNAWIRCNNMVISWLMNSVSKPIASSIMYLDTTYKIWMTLKNRFQDSNGPRIFQIRRDLMNLSQNQDPVNIYFTKLQSLWEELAFFHPHCNCGKCDCGGNGKIEKHYEDEHVLNFLMGLNESYYQIRSQILLMEPLPQIDKVFSLVAQEERQRSVGQPQQQQVINTQSMVLNVKGGSSGVKRQFTNNPSSNSGNRFSSREKPFCTHCQMQGHTKEKCYKLHGYPIGYKSRSRVNNVVVENNVNGNSESCGEDLSNVIKGLSSIQCQQLLSTLSGHLTVTLYLLLKMRIDVMNPQRFVNSRSVSNFSITLPTNESVRVNLIGDVMINGNILLRDVLYVPQFHLNLVSVSALNSDRKYSVRFDYDHGLIQEKEINRTIGKADLCQGLYILNEEEKVYVNQVSAVPLDVWHQRFGHPSNKKLLVIKSLLNVKENSQDSSCIVCPLSKHKRLPFVSLDNVCDKSFDLVHLDTWGPFHMSDKNGHRYFLTLVDDHNRYTWVFLIKNKSDAIQVIPWFYNMALTQFGIKIKAFHTDNAQELSFTNFFLDKGILHQKSCVGRPQQNSVVERKHQHLLNVARSLMFKSKVPLLLWSESILTDAFLINRTPSKTLGDRTPYEILHGKIPDFSMLRTFGCYAFASTLTNERHKFSQRAKACLFVGYPVGMKAYKLMDLETKQVFQSRDVVFHENVFPYKGGQVDKDYDPFSDIVVPAARNDFYEDDERHTTRMEHVQSPENEDELGEPISSEPMECQNESLSTEAAGCNQSENGNRRSSQNRRPPSYLKEYHCNVVHGESSNALPHSMSKYYGYQHLTETQRKFACAISTNMEPSSYKQAAENSEWISAMEEELKAMELNKTWTVVPLPEGKNSVGCRWVYKLKYGASGVIERHKARLVAKGFHQQEGVDFVDNFSPVAKMVTVKAILALESINSWSLIQLDVNNAFLNGDLEEEVYMDILLGYKVEGEFLVGTKLACKLHKSIYGLKQTSRQWNTKFSNFMLSIGFSQSRSDYSLFHKGHGQDFVALLVYVDDIIFTGASKCGIAKLKDQLSNTFKLKDLGDLKFFLGLEVIRSEEGILLSQRRYVLQLLEDSGMLASKPVKEPMDPRHVLTDDDGDLLTDASQYRRMIGRLLYLTITRPDVCFAVQKLSQYVSQPRTGHMQAVKHLLRYLKEKPGSGVFYSSESSLQIQAYCDSDWGKCMDSRRSSTESEYRAMAVATCELVWIKQLLKDLDVPHSQSILLFCDNKSARKIASNPTFHERTKHIDIDCHFVREKVMDKLVRLVPIESAYQLADALTKPLSRPQLQFLLSKMNLQNPFSPRSS</sequence>